<dbReference type="InterPro" id="IPR001537">
    <property type="entry name" value="SpoU_MeTrfase"/>
</dbReference>
<keyword evidence="5" id="KW-1185">Reference proteome</keyword>
<accession>E4TSP4</accession>
<dbReference type="InterPro" id="IPR029028">
    <property type="entry name" value="Alpha/beta_knot_MTases"/>
</dbReference>
<evidence type="ECO:0000313" key="4">
    <source>
        <dbReference type="EMBL" id="ADR21854.1"/>
    </source>
</evidence>
<dbReference type="CDD" id="cd18082">
    <property type="entry name" value="SpoU-like_family"/>
    <property type="match status" value="1"/>
</dbReference>
<dbReference type="Pfam" id="PF00588">
    <property type="entry name" value="SpoU_methylase"/>
    <property type="match status" value="1"/>
</dbReference>
<dbReference type="PANTHER" id="PTHR46429">
    <property type="entry name" value="23S RRNA (GUANOSINE-2'-O-)-METHYLTRANSFERASE RLMB"/>
    <property type="match status" value="1"/>
</dbReference>
<dbReference type="Gene3D" id="3.40.1280.10">
    <property type="match status" value="1"/>
</dbReference>
<dbReference type="Proteomes" id="UP000008720">
    <property type="component" value="Chromosome"/>
</dbReference>
<dbReference type="GO" id="GO:0003723">
    <property type="term" value="F:RNA binding"/>
    <property type="evidence" value="ECO:0007669"/>
    <property type="project" value="InterPro"/>
</dbReference>
<dbReference type="GO" id="GO:0032259">
    <property type="term" value="P:methylation"/>
    <property type="evidence" value="ECO:0007669"/>
    <property type="project" value="UniProtKB-KW"/>
</dbReference>
<evidence type="ECO:0000313" key="5">
    <source>
        <dbReference type="Proteomes" id="UP000008720"/>
    </source>
</evidence>
<dbReference type="InterPro" id="IPR004441">
    <property type="entry name" value="rRNA_MeTrfase_TrmH"/>
</dbReference>
<dbReference type="GO" id="GO:0005829">
    <property type="term" value="C:cytosol"/>
    <property type="evidence" value="ECO:0007669"/>
    <property type="project" value="TreeGrafter"/>
</dbReference>
<organism evidence="4 5">
    <name type="scientific">Marivirga tractuosa (strain ATCC 23168 / DSM 4126 / NBRC 15989 / NCIMB 1408 / VKM B-1430 / H-43)</name>
    <name type="common">Microscilla tractuosa</name>
    <name type="synonym">Flexibacter tractuosus</name>
    <dbReference type="NCBI Taxonomy" id="643867"/>
    <lineage>
        <taxon>Bacteria</taxon>
        <taxon>Pseudomonadati</taxon>
        <taxon>Bacteroidota</taxon>
        <taxon>Cytophagia</taxon>
        <taxon>Cytophagales</taxon>
        <taxon>Marivirgaceae</taxon>
        <taxon>Marivirga</taxon>
    </lineage>
</organism>
<protein>
    <submittedName>
        <fullName evidence="4">tRNA/rRNA methyltransferase (SpoU)</fullName>
    </submittedName>
</protein>
<evidence type="ECO:0000256" key="2">
    <source>
        <dbReference type="ARBA" id="ARBA00022679"/>
    </source>
</evidence>
<dbReference type="RefSeq" id="WP_013453997.1">
    <property type="nucleotide sequence ID" value="NC_014759.1"/>
</dbReference>
<keyword evidence="1 4" id="KW-0489">Methyltransferase</keyword>
<name>E4TSP4_MARTH</name>
<sequence>MIQKEHEHIENTKHDLQIVLIAENIRTPENLGMIMRLSEAFGLEKIYFVGEHAIDLTTKAKRASRNTYKTMDYEFVVDVKKQFSQLLEVGYHAIALEITKFSEPIHNLRINNQKKVVLIIGSERQGISEELLQFCQNHYHIPMFGGNSSINVVNALSIGLFKITENPNKH</sequence>
<dbReference type="KEGG" id="mtt:Ftrac_1866"/>
<dbReference type="GO" id="GO:0006396">
    <property type="term" value="P:RNA processing"/>
    <property type="evidence" value="ECO:0007669"/>
    <property type="project" value="InterPro"/>
</dbReference>
<gene>
    <name evidence="4" type="ordered locus">Ftrac_1866</name>
</gene>
<evidence type="ECO:0000259" key="3">
    <source>
        <dbReference type="Pfam" id="PF00588"/>
    </source>
</evidence>
<keyword evidence="2" id="KW-0808">Transferase</keyword>
<dbReference type="GO" id="GO:0008173">
    <property type="term" value="F:RNA methyltransferase activity"/>
    <property type="evidence" value="ECO:0007669"/>
    <property type="project" value="InterPro"/>
</dbReference>
<dbReference type="HOGENOM" id="CLU_021322_4_3_10"/>
<dbReference type="EMBL" id="CP002349">
    <property type="protein sequence ID" value="ADR21854.1"/>
    <property type="molecule type" value="Genomic_DNA"/>
</dbReference>
<dbReference type="InterPro" id="IPR029026">
    <property type="entry name" value="tRNA_m1G_MTases_N"/>
</dbReference>
<dbReference type="SUPFAM" id="SSF75217">
    <property type="entry name" value="alpha/beta knot"/>
    <property type="match status" value="1"/>
</dbReference>
<feature type="domain" description="tRNA/rRNA methyltransferase SpoU type" evidence="3">
    <location>
        <begin position="18"/>
        <end position="160"/>
    </location>
</feature>
<proteinExistence type="predicted"/>
<reference evidence="4 5" key="1">
    <citation type="journal article" date="2011" name="Stand. Genomic Sci.">
        <title>Complete genome sequence of Marivirga tractuosa type strain (H-43).</title>
        <authorList>
            <person name="Pagani I."/>
            <person name="Chertkov O."/>
            <person name="Lapidus A."/>
            <person name="Lucas S."/>
            <person name="Del Rio T.G."/>
            <person name="Tice H."/>
            <person name="Copeland A."/>
            <person name="Cheng J.F."/>
            <person name="Nolan M."/>
            <person name="Saunders E."/>
            <person name="Pitluck S."/>
            <person name="Held B."/>
            <person name="Goodwin L."/>
            <person name="Liolios K."/>
            <person name="Ovchinikova G."/>
            <person name="Ivanova N."/>
            <person name="Mavromatis K."/>
            <person name="Pati A."/>
            <person name="Chen A."/>
            <person name="Palaniappan K."/>
            <person name="Land M."/>
            <person name="Hauser L."/>
            <person name="Jeffries C.D."/>
            <person name="Detter J.C."/>
            <person name="Han C."/>
            <person name="Tapia R."/>
            <person name="Ngatchou-Djao O.D."/>
            <person name="Rohde M."/>
            <person name="Goker M."/>
            <person name="Spring S."/>
            <person name="Sikorski J."/>
            <person name="Woyke T."/>
            <person name="Bristow J."/>
            <person name="Eisen J.A."/>
            <person name="Markowitz V."/>
            <person name="Hugenholtz P."/>
            <person name="Klenk H.P."/>
            <person name="Kyrpides N.C."/>
        </authorList>
    </citation>
    <scope>NUCLEOTIDE SEQUENCE [LARGE SCALE GENOMIC DNA]</scope>
    <source>
        <strain evidence="5">ATCC 23168 / DSM 4126 / NBRC 15989 / NCIMB 1408 / VKM B-1430 / H-43</strain>
    </source>
</reference>
<dbReference type="AlphaFoldDB" id="E4TSP4"/>
<dbReference type="PANTHER" id="PTHR46429:SF1">
    <property type="entry name" value="23S RRNA (GUANOSINE-2'-O-)-METHYLTRANSFERASE RLMB"/>
    <property type="match status" value="1"/>
</dbReference>
<dbReference type="eggNOG" id="COG0566">
    <property type="taxonomic scope" value="Bacteria"/>
</dbReference>
<evidence type="ECO:0000256" key="1">
    <source>
        <dbReference type="ARBA" id="ARBA00022603"/>
    </source>
</evidence>
<dbReference type="STRING" id="643867.Ftrac_1866"/>
<dbReference type="OrthoDB" id="9794400at2"/>